<reference evidence="1" key="1">
    <citation type="submission" date="2021-05" db="EMBL/GenBank/DDBJ databases">
        <authorList>
            <person name="Alioto T."/>
            <person name="Alioto T."/>
            <person name="Gomez Garrido J."/>
        </authorList>
    </citation>
    <scope>NUCLEOTIDE SEQUENCE</scope>
</reference>
<accession>A0A8D8W3Y7</accession>
<name>A0A8D8W3Y7_9HEMI</name>
<protein>
    <submittedName>
        <fullName evidence="1">Uncharacterized protein</fullName>
    </submittedName>
</protein>
<organism evidence="1">
    <name type="scientific">Cacopsylla melanoneura</name>
    <dbReference type="NCBI Taxonomy" id="428564"/>
    <lineage>
        <taxon>Eukaryota</taxon>
        <taxon>Metazoa</taxon>
        <taxon>Ecdysozoa</taxon>
        <taxon>Arthropoda</taxon>
        <taxon>Hexapoda</taxon>
        <taxon>Insecta</taxon>
        <taxon>Pterygota</taxon>
        <taxon>Neoptera</taxon>
        <taxon>Paraneoptera</taxon>
        <taxon>Hemiptera</taxon>
        <taxon>Sternorrhyncha</taxon>
        <taxon>Psylloidea</taxon>
        <taxon>Psyllidae</taxon>
        <taxon>Psyllinae</taxon>
        <taxon>Cacopsylla</taxon>
    </lineage>
</organism>
<proteinExistence type="predicted"/>
<dbReference type="EMBL" id="HBUF01140517">
    <property type="protein sequence ID" value="CAG6646172.1"/>
    <property type="molecule type" value="Transcribed_RNA"/>
</dbReference>
<dbReference type="PROSITE" id="PS51257">
    <property type="entry name" value="PROKAR_LIPOPROTEIN"/>
    <property type="match status" value="1"/>
</dbReference>
<sequence length="126" mass="14529">MHGLGQRACFGNDKHVPLNSIYTSSSMACTQYVPSFRDDPFPIFTHINISIEMNIIYLCIGTYLLHVNEKTGIRYYETVPGTVPCASQVQYSNHKKLGNKILKKKRIRIEVFTFQIHRKLSHEKVI</sequence>
<dbReference type="AlphaFoldDB" id="A0A8D8W3Y7"/>
<evidence type="ECO:0000313" key="1">
    <source>
        <dbReference type="EMBL" id="CAG6646172.1"/>
    </source>
</evidence>